<feature type="compositionally biased region" description="Polar residues" evidence="1">
    <location>
        <begin position="268"/>
        <end position="277"/>
    </location>
</feature>
<evidence type="ECO:0000256" key="1">
    <source>
        <dbReference type="SAM" id="MobiDB-lite"/>
    </source>
</evidence>
<organism evidence="2">
    <name type="scientific">Phallusia mammillata</name>
    <dbReference type="NCBI Taxonomy" id="59560"/>
    <lineage>
        <taxon>Eukaryota</taxon>
        <taxon>Metazoa</taxon>
        <taxon>Chordata</taxon>
        <taxon>Tunicata</taxon>
        <taxon>Ascidiacea</taxon>
        <taxon>Phlebobranchia</taxon>
        <taxon>Ascidiidae</taxon>
        <taxon>Phallusia</taxon>
    </lineage>
</organism>
<dbReference type="GO" id="GO:0007005">
    <property type="term" value="P:mitochondrion organization"/>
    <property type="evidence" value="ECO:0007669"/>
    <property type="project" value="TreeGrafter"/>
</dbReference>
<protein>
    <submittedName>
        <fullName evidence="2">Vacuolar protein sorting-associated protein 13D</fullName>
    </submittedName>
</protein>
<dbReference type="InterPro" id="IPR026847">
    <property type="entry name" value="VPS13"/>
</dbReference>
<sequence>MILRDLTRKGQPFYELLKPAPAVKRPSSPTVITPPLIASGVRNLASSVFNNLFTQTSTKPACITVQDRSTSPVFSITYEKLPASSTTVFSDRLEVVTAPLSFTVVPGMLDRLKKFFSTKECDEGTAYELDSEVLSTAARDKYDGWMKRTQGEIRRSVKRIIDGKSKAKVSQKRWAISLDIFAPEILIPDDCSKLNSNILVLNLGHMTFDNHAGEAGRSRKKTTDAMDESPSEQSGGSQEENDDDDNEDFDTFVTPPNTPPSELDLNPPSASVTTELEQTVDERETSTAPDGGESLCDDTAVDINPKQLSEQVLREKMDERYRLNVSDLQVCTILIL</sequence>
<feature type="region of interest" description="Disordered" evidence="1">
    <location>
        <begin position="209"/>
        <end position="295"/>
    </location>
</feature>
<dbReference type="GO" id="GO:0045053">
    <property type="term" value="P:protein retention in Golgi apparatus"/>
    <property type="evidence" value="ECO:0007669"/>
    <property type="project" value="TreeGrafter"/>
</dbReference>
<feature type="compositionally biased region" description="Basic and acidic residues" evidence="1">
    <location>
        <begin position="211"/>
        <end position="224"/>
    </location>
</feature>
<gene>
    <name evidence="2" type="primary">Vps13d-001</name>
</gene>
<reference evidence="2" key="1">
    <citation type="submission" date="2020-04" db="EMBL/GenBank/DDBJ databases">
        <authorList>
            <person name="Neveu A P."/>
        </authorList>
    </citation>
    <scope>NUCLEOTIDE SEQUENCE</scope>
    <source>
        <tissue evidence="2">Whole embryo</tissue>
    </source>
</reference>
<dbReference type="EMBL" id="LR791761">
    <property type="protein sequence ID" value="CAB3267623.1"/>
    <property type="molecule type" value="mRNA"/>
</dbReference>
<name>A0A6F9DX73_9ASCI</name>
<proteinExistence type="evidence at transcript level"/>
<accession>A0A6F9DX73</accession>
<evidence type="ECO:0000313" key="2">
    <source>
        <dbReference type="EMBL" id="CAB3267623.1"/>
    </source>
</evidence>
<dbReference type="PANTHER" id="PTHR16166">
    <property type="entry name" value="VACUOLAR PROTEIN SORTING-ASSOCIATED PROTEIN VPS13"/>
    <property type="match status" value="1"/>
</dbReference>
<dbReference type="PANTHER" id="PTHR16166:SF141">
    <property type="entry name" value="INTERMEMBRANE LIPID TRANSFER PROTEIN VPS13D"/>
    <property type="match status" value="1"/>
</dbReference>
<dbReference type="GO" id="GO:0006623">
    <property type="term" value="P:protein targeting to vacuole"/>
    <property type="evidence" value="ECO:0007669"/>
    <property type="project" value="TreeGrafter"/>
</dbReference>
<dbReference type="AlphaFoldDB" id="A0A6F9DX73"/>
<feature type="compositionally biased region" description="Acidic residues" evidence="1">
    <location>
        <begin position="239"/>
        <end position="250"/>
    </location>
</feature>